<feature type="region of interest" description="Disordered" evidence="3">
    <location>
        <begin position="351"/>
        <end position="458"/>
    </location>
</feature>
<dbReference type="Pfam" id="PF03221">
    <property type="entry name" value="HTH_Tnp_Tc5"/>
    <property type="match status" value="1"/>
</dbReference>
<dbReference type="PANTHER" id="PTHR19303">
    <property type="entry name" value="TRANSPOSON"/>
    <property type="match status" value="1"/>
</dbReference>
<feature type="region of interest" description="Disordered" evidence="3">
    <location>
        <begin position="122"/>
        <end position="147"/>
    </location>
</feature>
<sequence>MEGVHNPHDDFVNQQWVEIGTLHHQQQQQHHHHYHQEAQHHAQNGGHPHHDFSAYGLVESSGFVPQDHHQQQFRMQQQPVPIAPNYLGLPHWGQTMIPPQPSGVASSHPQFIPSPAIAAPNQPTLGAPLSMTQPGHPTQTTSSPRRTLTDADRRRMCIFHEENPNVKQTEIGAMFGVERSTVSKVLRQKEKYLFPDDGSRSPVKRSKGKFPDIERALAVWAKNTRKQGVALTDMMIREKAKFFATSVGISDSQFKANGQGWLEKFKQKNNLHSNGRGRSESDVTGVARLASGGLMSPKPGHSRTDSTPVLGSPMMQESKSQDSSHNGTDSPESFMEFGGFNKQQVSGLFSSASVAGPASPTSPFFSPDQRGSMQARMPHLQQRPRSQTFPTIPVDPTYISPPPSSEPLTPKMSNQAVVPPPALASPAPEPPNPLASPNHTPSSPHGALALQTPQSPTREDACRALEVVMTYLRRQPVGYVEPDEYLVVGKLLARIGPDNMESNEKISAPP</sequence>
<dbReference type="Pfam" id="PF04218">
    <property type="entry name" value="CENP-B_N"/>
    <property type="match status" value="1"/>
</dbReference>
<evidence type="ECO:0000256" key="1">
    <source>
        <dbReference type="ARBA" id="ARBA00023125"/>
    </source>
</evidence>
<evidence type="ECO:0000313" key="5">
    <source>
        <dbReference type="EMBL" id="CUS07606.1"/>
    </source>
</evidence>
<dbReference type="SUPFAM" id="SSF46689">
    <property type="entry name" value="Homeodomain-like"/>
    <property type="match status" value="2"/>
</dbReference>
<keyword evidence="1" id="KW-0238">DNA-binding</keyword>
<evidence type="ECO:0000256" key="2">
    <source>
        <dbReference type="ARBA" id="ARBA00023242"/>
    </source>
</evidence>
<accession>A0A292PJF4</accession>
<dbReference type="AlphaFoldDB" id="A0A292PJF4"/>
<dbReference type="Proteomes" id="UP001412239">
    <property type="component" value="Unassembled WGS sequence"/>
</dbReference>
<protein>
    <recommendedName>
        <fullName evidence="4">HTH CENPB-type domain-containing protein</fullName>
    </recommendedName>
</protein>
<dbReference type="GO" id="GO:0005634">
    <property type="term" value="C:nucleus"/>
    <property type="evidence" value="ECO:0007669"/>
    <property type="project" value="TreeGrafter"/>
</dbReference>
<name>A0A292PJF4_9PEZI</name>
<organism evidence="5 6">
    <name type="scientific">Tuber aestivum</name>
    <name type="common">summer truffle</name>
    <dbReference type="NCBI Taxonomy" id="59557"/>
    <lineage>
        <taxon>Eukaryota</taxon>
        <taxon>Fungi</taxon>
        <taxon>Dikarya</taxon>
        <taxon>Ascomycota</taxon>
        <taxon>Pezizomycotina</taxon>
        <taxon>Pezizomycetes</taxon>
        <taxon>Pezizales</taxon>
        <taxon>Tuberaceae</taxon>
        <taxon>Tuber</taxon>
    </lineage>
</organism>
<feature type="domain" description="HTH CENPB-type" evidence="4">
    <location>
        <begin position="201"/>
        <end position="275"/>
    </location>
</feature>
<dbReference type="EMBL" id="LN891192">
    <property type="protein sequence ID" value="CUS07606.1"/>
    <property type="molecule type" value="Genomic_DNA"/>
</dbReference>
<dbReference type="Gene3D" id="1.10.10.60">
    <property type="entry name" value="Homeodomain-like"/>
    <property type="match status" value="2"/>
</dbReference>
<evidence type="ECO:0000256" key="3">
    <source>
        <dbReference type="SAM" id="MobiDB-lite"/>
    </source>
</evidence>
<gene>
    <name evidence="5" type="ORF">GSTUAT00008305001</name>
</gene>
<proteinExistence type="predicted"/>
<dbReference type="InterPro" id="IPR009057">
    <property type="entry name" value="Homeodomain-like_sf"/>
</dbReference>
<keyword evidence="2" id="KW-0539">Nucleus</keyword>
<reference evidence="5" key="1">
    <citation type="submission" date="2015-10" db="EMBL/GenBank/DDBJ databases">
        <authorList>
            <person name="Regsiter A."/>
            <person name="william w."/>
        </authorList>
    </citation>
    <scope>NUCLEOTIDE SEQUENCE</scope>
    <source>
        <strain evidence="5">Montdore</strain>
    </source>
</reference>
<dbReference type="InterPro" id="IPR050863">
    <property type="entry name" value="CenT-Element_Derived"/>
</dbReference>
<feature type="compositionally biased region" description="Pro residues" evidence="3">
    <location>
        <begin position="418"/>
        <end position="434"/>
    </location>
</feature>
<dbReference type="PROSITE" id="PS51253">
    <property type="entry name" value="HTH_CENPB"/>
    <property type="match status" value="1"/>
</dbReference>
<feature type="region of interest" description="Disordered" evidence="3">
    <location>
        <begin position="22"/>
        <end position="54"/>
    </location>
</feature>
<feature type="compositionally biased region" description="Polar residues" evidence="3">
    <location>
        <begin position="351"/>
        <end position="372"/>
    </location>
</feature>
<evidence type="ECO:0000259" key="4">
    <source>
        <dbReference type="PROSITE" id="PS51253"/>
    </source>
</evidence>
<keyword evidence="6" id="KW-1185">Reference proteome</keyword>
<feature type="region of interest" description="Disordered" evidence="3">
    <location>
        <begin position="290"/>
        <end position="337"/>
    </location>
</feature>
<dbReference type="PANTHER" id="PTHR19303:SF70">
    <property type="entry name" value="HTH CENPB-TYPE DOMAIN-CONTAINING PROTEIN"/>
    <property type="match status" value="1"/>
</dbReference>
<evidence type="ECO:0000313" key="6">
    <source>
        <dbReference type="Proteomes" id="UP001412239"/>
    </source>
</evidence>
<dbReference type="InterPro" id="IPR006600">
    <property type="entry name" value="HTH_CenpB_DNA-bd_dom"/>
</dbReference>
<dbReference type="InterPro" id="IPR007889">
    <property type="entry name" value="HTH_Psq"/>
</dbReference>
<feature type="compositionally biased region" description="Polar residues" evidence="3">
    <location>
        <begin position="130"/>
        <end position="146"/>
    </location>
</feature>
<dbReference type="SMART" id="SM00674">
    <property type="entry name" value="CENPB"/>
    <property type="match status" value="1"/>
</dbReference>
<dbReference type="GO" id="GO:0003677">
    <property type="term" value="F:DNA binding"/>
    <property type="evidence" value="ECO:0007669"/>
    <property type="project" value="UniProtKB-KW"/>
</dbReference>
<feature type="compositionally biased region" description="Polar residues" evidence="3">
    <location>
        <begin position="305"/>
        <end position="331"/>
    </location>
</feature>